<name>A0A0E0FML8_ORYNI</name>
<reference evidence="1" key="2">
    <citation type="submission" date="2018-04" db="EMBL/GenBank/DDBJ databases">
        <title>OnivRS2 (Oryza nivara Reference Sequence Version 2).</title>
        <authorList>
            <person name="Zhang J."/>
            <person name="Kudrna D."/>
            <person name="Lee S."/>
            <person name="Talag J."/>
            <person name="Rajasekar S."/>
            <person name="Welchert J."/>
            <person name="Hsing Y.-I."/>
            <person name="Wing R.A."/>
        </authorList>
    </citation>
    <scope>NUCLEOTIDE SEQUENCE [LARGE SCALE GENOMIC DNA]</scope>
</reference>
<reference evidence="1" key="1">
    <citation type="submission" date="2015-04" db="UniProtKB">
        <authorList>
            <consortium name="EnsemblPlants"/>
        </authorList>
    </citation>
    <scope>IDENTIFICATION</scope>
    <source>
        <strain evidence="1">SL10</strain>
    </source>
</reference>
<dbReference type="HOGENOM" id="CLU_2945684_0_0_1"/>
<protein>
    <submittedName>
        <fullName evidence="1">Uncharacterized protein</fullName>
    </submittedName>
</protein>
<dbReference type="Proteomes" id="UP000006591">
    <property type="component" value="Chromosome 1"/>
</dbReference>
<dbReference type="AlphaFoldDB" id="A0A0E0FML8"/>
<accession>A0A0E0FML8</accession>
<organism evidence="1">
    <name type="scientific">Oryza nivara</name>
    <name type="common">Indian wild rice</name>
    <name type="synonym">Oryza sativa f. spontanea</name>
    <dbReference type="NCBI Taxonomy" id="4536"/>
    <lineage>
        <taxon>Eukaryota</taxon>
        <taxon>Viridiplantae</taxon>
        <taxon>Streptophyta</taxon>
        <taxon>Embryophyta</taxon>
        <taxon>Tracheophyta</taxon>
        <taxon>Spermatophyta</taxon>
        <taxon>Magnoliopsida</taxon>
        <taxon>Liliopsida</taxon>
        <taxon>Poales</taxon>
        <taxon>Poaceae</taxon>
        <taxon>BOP clade</taxon>
        <taxon>Oryzoideae</taxon>
        <taxon>Oryzeae</taxon>
        <taxon>Oryzinae</taxon>
        <taxon>Oryza</taxon>
    </lineage>
</organism>
<dbReference type="EnsemblPlants" id="ONIVA01G20700.1">
    <property type="protein sequence ID" value="ONIVA01G20700.1"/>
    <property type="gene ID" value="ONIVA01G20700"/>
</dbReference>
<proteinExistence type="predicted"/>
<evidence type="ECO:0000313" key="2">
    <source>
        <dbReference type="Proteomes" id="UP000006591"/>
    </source>
</evidence>
<keyword evidence="2" id="KW-1185">Reference proteome</keyword>
<sequence>MEGGLPVAIFKLIDDIVIPYIEQCLLCSAWLGNFFLASFIRIGAGYLQEPAPIVPYESRF</sequence>
<dbReference type="Gramene" id="ONIVA01G20700.1">
    <property type="protein sequence ID" value="ONIVA01G20700.1"/>
    <property type="gene ID" value="ONIVA01G20700"/>
</dbReference>
<evidence type="ECO:0000313" key="1">
    <source>
        <dbReference type="EnsemblPlants" id="ONIVA01G20700.1"/>
    </source>
</evidence>